<evidence type="ECO:0000313" key="1">
    <source>
        <dbReference type="EMBL" id="KKN01651.1"/>
    </source>
</evidence>
<protein>
    <submittedName>
        <fullName evidence="1">Uncharacterized protein</fullName>
    </submittedName>
</protein>
<gene>
    <name evidence="1" type="ORF">LCGC14_1125540</name>
</gene>
<accession>A0A0F9PKQ6</accession>
<dbReference type="AlphaFoldDB" id="A0A0F9PKQ6"/>
<reference evidence="1" key="1">
    <citation type="journal article" date="2015" name="Nature">
        <title>Complex archaea that bridge the gap between prokaryotes and eukaryotes.</title>
        <authorList>
            <person name="Spang A."/>
            <person name="Saw J.H."/>
            <person name="Jorgensen S.L."/>
            <person name="Zaremba-Niedzwiedzka K."/>
            <person name="Martijn J."/>
            <person name="Lind A.E."/>
            <person name="van Eijk R."/>
            <person name="Schleper C."/>
            <person name="Guy L."/>
            <person name="Ettema T.J."/>
        </authorList>
    </citation>
    <scope>NUCLEOTIDE SEQUENCE</scope>
</reference>
<proteinExistence type="predicted"/>
<dbReference type="EMBL" id="LAZR01005238">
    <property type="protein sequence ID" value="KKN01651.1"/>
    <property type="molecule type" value="Genomic_DNA"/>
</dbReference>
<organism evidence="1">
    <name type="scientific">marine sediment metagenome</name>
    <dbReference type="NCBI Taxonomy" id="412755"/>
    <lineage>
        <taxon>unclassified sequences</taxon>
        <taxon>metagenomes</taxon>
        <taxon>ecological metagenomes</taxon>
    </lineage>
</organism>
<name>A0A0F9PKQ6_9ZZZZ</name>
<comment type="caution">
    <text evidence="1">The sequence shown here is derived from an EMBL/GenBank/DDBJ whole genome shotgun (WGS) entry which is preliminary data.</text>
</comment>
<sequence length="36" mass="4513">MRWTDNRKYFQNILFLCEQISKLNVCISRIEIFSFR</sequence>